<dbReference type="InterPro" id="IPR036390">
    <property type="entry name" value="WH_DNA-bd_sf"/>
</dbReference>
<evidence type="ECO:0000256" key="1">
    <source>
        <dbReference type="ARBA" id="ARBA00023125"/>
    </source>
</evidence>
<keyword evidence="4" id="KW-1185">Reference proteome</keyword>
<dbReference type="PANTHER" id="PTHR38600">
    <property type="entry name" value="TRANSCRIPTIONAL REGULATORY PROTEIN"/>
    <property type="match status" value="1"/>
</dbReference>
<dbReference type="SUPFAM" id="SSF46785">
    <property type="entry name" value="Winged helix' DNA-binding domain"/>
    <property type="match status" value="1"/>
</dbReference>
<dbReference type="EMBL" id="JAACYS010000037">
    <property type="protein sequence ID" value="NCU17879.1"/>
    <property type="molecule type" value="Genomic_DNA"/>
</dbReference>
<reference evidence="3 4" key="1">
    <citation type="submission" date="2020-01" db="EMBL/GenBank/DDBJ databases">
        <title>A novel Bacillus sp. from Pasinler.</title>
        <authorList>
            <person name="Adiguzel A."/>
            <person name="Ay H."/>
            <person name="Baltaci M.O."/>
        </authorList>
    </citation>
    <scope>NUCLEOTIDE SEQUENCE [LARGE SCALE GENOMIC DNA]</scope>
    <source>
        <strain evidence="3 4">P1</strain>
    </source>
</reference>
<proteinExistence type="predicted"/>
<dbReference type="Gene3D" id="3.30.1380.20">
    <property type="entry name" value="Trafficking protein particle complex subunit 3"/>
    <property type="match status" value="1"/>
</dbReference>
<comment type="caution">
    <text evidence="3">The sequence shown here is derived from an EMBL/GenBank/DDBJ whole genome shotgun (WGS) entry which is preliminary data.</text>
</comment>
<evidence type="ECO:0000313" key="4">
    <source>
        <dbReference type="Proteomes" id="UP000743899"/>
    </source>
</evidence>
<dbReference type="InterPro" id="IPR011991">
    <property type="entry name" value="ArsR-like_HTH"/>
</dbReference>
<dbReference type="RefSeq" id="WP_161920709.1">
    <property type="nucleotide sequence ID" value="NZ_JAACYS010000037.1"/>
</dbReference>
<evidence type="ECO:0000259" key="2">
    <source>
        <dbReference type="SMART" id="SM00418"/>
    </source>
</evidence>
<dbReference type="PANTHER" id="PTHR38600:SF1">
    <property type="entry name" value="TRANSCRIPTIONAL REGULATORY PROTEIN"/>
    <property type="match status" value="1"/>
</dbReference>
<evidence type="ECO:0000313" key="3">
    <source>
        <dbReference type="EMBL" id="NCU17879.1"/>
    </source>
</evidence>
<feature type="domain" description="HTH arsR-type" evidence="2">
    <location>
        <begin position="6"/>
        <end position="88"/>
    </location>
</feature>
<accession>A0ABX0A765</accession>
<sequence length="233" mass="26984">MQQTLKITSVLSDPTRLSIYEYITKIHQEVSVQDIANKFEIHPNVARMHLTKLEDVGMLNSENKKTGKGGRPSRIYYLSNEVVELNFPFRDYQLLAKIAIEAMISMGPQAKDILYVTGKRYGIELIEKQLSKQNLEKHKLTKVQKLEILEETATFLGMTPDFYVKEDGKQLYLQVFNCPFREIAAKHKTETCEIHIAFIKGMIEALFEDYELIVKENMFEDCSHCAYLINLTH</sequence>
<dbReference type="SMART" id="SM00418">
    <property type="entry name" value="HTH_ARSR"/>
    <property type="match status" value="1"/>
</dbReference>
<dbReference type="Gene3D" id="1.10.10.10">
    <property type="entry name" value="Winged helix-like DNA-binding domain superfamily/Winged helix DNA-binding domain"/>
    <property type="match status" value="1"/>
</dbReference>
<gene>
    <name evidence="3" type="ORF">GW534_09060</name>
</gene>
<dbReference type="InterPro" id="IPR001845">
    <property type="entry name" value="HTH_ArsR_DNA-bd_dom"/>
</dbReference>
<dbReference type="InterPro" id="IPR036388">
    <property type="entry name" value="WH-like_DNA-bd_sf"/>
</dbReference>
<dbReference type="CDD" id="cd00090">
    <property type="entry name" value="HTH_ARSR"/>
    <property type="match status" value="1"/>
</dbReference>
<name>A0ABX0A765_9BACI</name>
<organism evidence="3 4">
    <name type="scientific">Pallidibacillus pasinlerensis</name>
    <dbReference type="NCBI Taxonomy" id="2703818"/>
    <lineage>
        <taxon>Bacteria</taxon>
        <taxon>Bacillati</taxon>
        <taxon>Bacillota</taxon>
        <taxon>Bacilli</taxon>
        <taxon>Bacillales</taxon>
        <taxon>Bacillaceae</taxon>
        <taxon>Pallidibacillus</taxon>
    </lineage>
</organism>
<keyword evidence="1" id="KW-0238">DNA-binding</keyword>
<protein>
    <submittedName>
        <fullName evidence="3">Helix-turn-helix domain-containing protein</fullName>
    </submittedName>
</protein>
<dbReference type="Pfam" id="PF12840">
    <property type="entry name" value="HTH_20"/>
    <property type="match status" value="1"/>
</dbReference>
<dbReference type="Proteomes" id="UP000743899">
    <property type="component" value="Unassembled WGS sequence"/>
</dbReference>